<evidence type="ECO:0000313" key="1">
    <source>
        <dbReference type="EMBL" id="AEK44398.1"/>
    </source>
</evidence>
<dbReference type="EMBL" id="CP002896">
    <property type="protein sequence ID" value="AEK44398.1"/>
    <property type="molecule type" value="Genomic_DNA"/>
</dbReference>
<keyword evidence="2" id="KW-1185">Reference proteome</keyword>
<dbReference type="KEGG" id="amn:RAM_29615"/>
<dbReference type="AlphaFoldDB" id="A0A9R0UB69"/>
<reference evidence="1 2" key="1">
    <citation type="journal article" date="2011" name="J. Bacteriol.">
        <title>Whole genome sequence of the rifamycin B-producing strain Amycolatopsis mediterranei S699.</title>
        <authorList>
            <person name="Verma M."/>
            <person name="Kaur J."/>
            <person name="Kumar M."/>
            <person name="Kumari K."/>
            <person name="Saxena A."/>
            <person name="Anand S."/>
            <person name="Nigam A."/>
            <person name="Ravi V."/>
            <person name="Raghuvanshi S."/>
            <person name="Khurana P."/>
            <person name="Tyagi A.K."/>
            <person name="Khurana J.P."/>
            <person name="Lal R."/>
        </authorList>
    </citation>
    <scope>NUCLEOTIDE SEQUENCE [LARGE SCALE GENOMIC DNA]</scope>
    <source>
        <strain evidence="1 2">S699</strain>
    </source>
</reference>
<protein>
    <submittedName>
        <fullName evidence="1">Uncharacterized protein</fullName>
    </submittedName>
</protein>
<name>A0A9R0UB69_AMYMS</name>
<proteinExistence type="predicted"/>
<organism evidence="1 2">
    <name type="scientific">Amycolatopsis mediterranei (strain S699)</name>
    <name type="common">Nocardia mediterranei</name>
    <dbReference type="NCBI Taxonomy" id="713604"/>
    <lineage>
        <taxon>Bacteria</taxon>
        <taxon>Bacillati</taxon>
        <taxon>Actinomycetota</taxon>
        <taxon>Actinomycetes</taxon>
        <taxon>Pseudonocardiales</taxon>
        <taxon>Pseudonocardiaceae</taxon>
        <taxon>Amycolatopsis</taxon>
    </lineage>
</organism>
<dbReference type="Proteomes" id="UP000006138">
    <property type="component" value="Chromosome"/>
</dbReference>
<evidence type="ECO:0000313" key="2">
    <source>
        <dbReference type="Proteomes" id="UP000006138"/>
    </source>
</evidence>
<gene>
    <name evidence="1" type="ordered locus">RAM_29615</name>
</gene>
<accession>A0A9R0UB69</accession>
<sequence length="56" mass="6644">MDKTAEQRMWEFYEKERRQGRTPTGADLDRIAGTHNYGRRILRKWRAADLTTSTTT</sequence>